<gene>
    <name evidence="2" type="ORF">ACFYXQ_03375</name>
</gene>
<accession>A0ABW6RS17</accession>
<comment type="caution">
    <text evidence="2">The sequence shown here is derived from an EMBL/GenBank/DDBJ whole genome shotgun (WGS) entry which is preliminary data.</text>
</comment>
<keyword evidence="3" id="KW-1185">Reference proteome</keyword>
<sequence>MTTLKIDPDTYYNAAKKLILLADQAVLPFIALHNNLHDNGGMAGNYQGVEAWTSPYDTQAQDFHQAYIAYINALNHFGDILNATGYNWDIGNYNADKNPHKGKEPDKPTVATELLVEPTLPTPPSAKSANTAPGLDEGPLHGLLAKITHPVPNGDLGKLAAVHSTWDNFAEQNAVTSAQGAIKQLIDTFTDQGTVDPHLPRIQEYLTDLSTAAGNLAQASTAITNTVANHHDQLSTLRGNIQRDRTGALIAIGATVITAGLLWCLTVVATDGAGAAATGVEVDAALAATDAEITTAAAAITSDITASTLPALLADGTEIFSGIGQFTKADAQILAIQALIVATTAGDSTEDGKRVTFNDPRRPKLGSDGKYHVEDGDTEVQIDDPNDTSRTITDIDKVEDGTLWEEKSATDAGDVQKWVDKQVTKKLGSYIDAREYVDGYENSPIGIEFTKAGADPAFQQAVEKAVQDLRSAHPGVKILVKWAQ</sequence>
<protein>
    <recommendedName>
        <fullName evidence="4">WXG100 family type VII secretion target</fullName>
    </recommendedName>
</protein>
<proteinExistence type="predicted"/>
<organism evidence="2 3">
    <name type="scientific">Nocardia jiangxiensis</name>
    <dbReference type="NCBI Taxonomy" id="282685"/>
    <lineage>
        <taxon>Bacteria</taxon>
        <taxon>Bacillati</taxon>
        <taxon>Actinomycetota</taxon>
        <taxon>Actinomycetes</taxon>
        <taxon>Mycobacteriales</taxon>
        <taxon>Nocardiaceae</taxon>
        <taxon>Nocardia</taxon>
    </lineage>
</organism>
<evidence type="ECO:0000313" key="3">
    <source>
        <dbReference type="Proteomes" id="UP001601992"/>
    </source>
</evidence>
<evidence type="ECO:0000313" key="2">
    <source>
        <dbReference type="EMBL" id="MFF3566805.1"/>
    </source>
</evidence>
<dbReference type="Proteomes" id="UP001601992">
    <property type="component" value="Unassembled WGS sequence"/>
</dbReference>
<reference evidence="2 3" key="1">
    <citation type="submission" date="2024-10" db="EMBL/GenBank/DDBJ databases">
        <title>The Natural Products Discovery Center: Release of the First 8490 Sequenced Strains for Exploring Actinobacteria Biosynthetic Diversity.</title>
        <authorList>
            <person name="Kalkreuter E."/>
            <person name="Kautsar S.A."/>
            <person name="Yang D."/>
            <person name="Bader C.D."/>
            <person name="Teijaro C.N."/>
            <person name="Fluegel L."/>
            <person name="Davis C.M."/>
            <person name="Simpson J.R."/>
            <person name="Lauterbach L."/>
            <person name="Steele A.D."/>
            <person name="Gui C."/>
            <person name="Meng S."/>
            <person name="Li G."/>
            <person name="Viehrig K."/>
            <person name="Ye F."/>
            <person name="Su P."/>
            <person name="Kiefer A.F."/>
            <person name="Nichols A."/>
            <person name="Cepeda A.J."/>
            <person name="Yan W."/>
            <person name="Fan B."/>
            <person name="Jiang Y."/>
            <person name="Adhikari A."/>
            <person name="Zheng C.-J."/>
            <person name="Schuster L."/>
            <person name="Cowan T.M."/>
            <person name="Smanski M.J."/>
            <person name="Chevrette M.G."/>
            <person name="De Carvalho L.P.S."/>
            <person name="Shen B."/>
        </authorList>
    </citation>
    <scope>NUCLEOTIDE SEQUENCE [LARGE SCALE GENOMIC DNA]</scope>
    <source>
        <strain evidence="2 3">NPDC002593</strain>
    </source>
</reference>
<evidence type="ECO:0000256" key="1">
    <source>
        <dbReference type="SAM" id="MobiDB-lite"/>
    </source>
</evidence>
<dbReference type="RefSeq" id="WP_387402496.1">
    <property type="nucleotide sequence ID" value="NZ_JBIAQY010000001.1"/>
</dbReference>
<evidence type="ECO:0008006" key="4">
    <source>
        <dbReference type="Google" id="ProtNLM"/>
    </source>
</evidence>
<feature type="compositionally biased region" description="Basic and acidic residues" evidence="1">
    <location>
        <begin position="350"/>
        <end position="369"/>
    </location>
</feature>
<feature type="region of interest" description="Disordered" evidence="1">
    <location>
        <begin position="349"/>
        <end position="369"/>
    </location>
</feature>
<dbReference type="EMBL" id="JBIAQY010000001">
    <property type="protein sequence ID" value="MFF3566805.1"/>
    <property type="molecule type" value="Genomic_DNA"/>
</dbReference>
<name>A0ABW6RS17_9NOCA</name>